<keyword evidence="4" id="KW-0012">Acyltransferase</keyword>
<accession>A0A0F9GJ48</accession>
<protein>
    <recommendedName>
        <fullName evidence="5">2-oxoacid dehydrogenase acyltransferase catalytic domain-containing protein</fullName>
    </recommendedName>
</protein>
<comment type="caution">
    <text evidence="6">The sequence shown here is derived from an EMBL/GenBank/DDBJ whole genome shotgun (WGS) entry which is preliminary data.</text>
</comment>
<dbReference type="GO" id="GO:0005737">
    <property type="term" value="C:cytoplasm"/>
    <property type="evidence" value="ECO:0007669"/>
    <property type="project" value="TreeGrafter"/>
</dbReference>
<dbReference type="Gene3D" id="1.20.120.450">
    <property type="entry name" value="dinb family like domain"/>
    <property type="match status" value="1"/>
</dbReference>
<dbReference type="InterPro" id="IPR007837">
    <property type="entry name" value="DinB"/>
</dbReference>
<evidence type="ECO:0000256" key="2">
    <source>
        <dbReference type="ARBA" id="ARBA00022679"/>
    </source>
</evidence>
<evidence type="ECO:0000259" key="5">
    <source>
        <dbReference type="Pfam" id="PF00198"/>
    </source>
</evidence>
<gene>
    <name evidence="6" type="ORF">LCGC14_2114660</name>
</gene>
<dbReference type="GO" id="GO:0016407">
    <property type="term" value="F:acetyltransferase activity"/>
    <property type="evidence" value="ECO:0007669"/>
    <property type="project" value="TreeGrafter"/>
</dbReference>
<dbReference type="Gene3D" id="3.30.559.10">
    <property type="entry name" value="Chloramphenicol acetyltransferase-like domain"/>
    <property type="match status" value="1"/>
</dbReference>
<keyword evidence="2" id="KW-0808">Transferase</keyword>
<organism evidence="6">
    <name type="scientific">marine sediment metagenome</name>
    <dbReference type="NCBI Taxonomy" id="412755"/>
    <lineage>
        <taxon>unclassified sequences</taxon>
        <taxon>metagenomes</taxon>
        <taxon>ecological metagenomes</taxon>
    </lineage>
</organism>
<dbReference type="PANTHER" id="PTHR43178:SF5">
    <property type="entry name" value="LIPOAMIDE ACYLTRANSFERASE COMPONENT OF BRANCHED-CHAIN ALPHA-KETO ACID DEHYDROGENASE COMPLEX, MITOCHONDRIAL"/>
    <property type="match status" value="1"/>
</dbReference>
<dbReference type="Pfam" id="PF05163">
    <property type="entry name" value="DinB"/>
    <property type="match status" value="1"/>
</dbReference>
<keyword evidence="3" id="KW-0479">Metal-binding</keyword>
<evidence type="ECO:0000256" key="3">
    <source>
        <dbReference type="ARBA" id="ARBA00022723"/>
    </source>
</evidence>
<dbReference type="GO" id="GO:0031405">
    <property type="term" value="F:lipoic acid binding"/>
    <property type="evidence" value="ECO:0007669"/>
    <property type="project" value="TreeGrafter"/>
</dbReference>
<feature type="non-terminal residue" evidence="6">
    <location>
        <position position="1"/>
    </location>
</feature>
<dbReference type="AlphaFoldDB" id="A0A0F9GJ48"/>
<dbReference type="InterPro" id="IPR034660">
    <property type="entry name" value="DinB/YfiT-like"/>
</dbReference>
<name>A0A0F9GJ48_9ZZZZ</name>
<dbReference type="InterPro" id="IPR050743">
    <property type="entry name" value="2-oxoacid_DH_E2_comp"/>
</dbReference>
<feature type="domain" description="2-oxoacid dehydrogenase acyltransferase catalytic" evidence="5">
    <location>
        <begin position="1"/>
        <end position="59"/>
    </location>
</feature>
<dbReference type="SUPFAM" id="SSF109854">
    <property type="entry name" value="DinB/YfiT-like putative metalloenzymes"/>
    <property type="match status" value="1"/>
</dbReference>
<dbReference type="PANTHER" id="PTHR43178">
    <property type="entry name" value="DIHYDROLIPOAMIDE ACETYLTRANSFERASE COMPONENT OF PYRUVATE DEHYDROGENASE COMPLEX"/>
    <property type="match status" value="1"/>
</dbReference>
<dbReference type="InterPro" id="IPR001078">
    <property type="entry name" value="2-oxoacid_DH_actylTfrase"/>
</dbReference>
<evidence type="ECO:0000256" key="1">
    <source>
        <dbReference type="ARBA" id="ARBA00001938"/>
    </source>
</evidence>
<dbReference type="EMBL" id="LAZR01026200">
    <property type="protein sequence ID" value="KKL69470.1"/>
    <property type="molecule type" value="Genomic_DNA"/>
</dbReference>
<evidence type="ECO:0000313" key="6">
    <source>
        <dbReference type="EMBL" id="KKL69470.1"/>
    </source>
</evidence>
<evidence type="ECO:0000256" key="4">
    <source>
        <dbReference type="ARBA" id="ARBA00023315"/>
    </source>
</evidence>
<dbReference type="SUPFAM" id="SSF52777">
    <property type="entry name" value="CoA-dependent acyltransferases"/>
    <property type="match status" value="1"/>
</dbReference>
<dbReference type="GO" id="GO:0046872">
    <property type="term" value="F:metal ion binding"/>
    <property type="evidence" value="ECO:0007669"/>
    <property type="project" value="UniProtKB-KW"/>
</dbReference>
<sequence>MSFFVKAAVAALKLWPGVNAEVRDDNIVYKNYYDVGVAVQTDRGLIVLKDVETGHLIPVAVKHRHDEQTDQIRISRTIVNQVMLSKEAILSADAASDTRFDSSQSIADMRIHSMMCAPLMDTDGSLSGWRLLMMMLEHEIHHRSQIDTYAGLQGWPVPDIYGRSAEQVGLQRPRQRELHLD</sequence>
<dbReference type="Pfam" id="PF00198">
    <property type="entry name" value="2-oxoacid_dh"/>
    <property type="match status" value="1"/>
</dbReference>
<comment type="cofactor">
    <cofactor evidence="1">
        <name>(R)-lipoate</name>
        <dbReference type="ChEBI" id="CHEBI:83088"/>
    </cofactor>
</comment>
<dbReference type="SUPFAM" id="SSF55781">
    <property type="entry name" value="GAF domain-like"/>
    <property type="match status" value="1"/>
</dbReference>
<reference evidence="6" key="1">
    <citation type="journal article" date="2015" name="Nature">
        <title>Complex archaea that bridge the gap between prokaryotes and eukaryotes.</title>
        <authorList>
            <person name="Spang A."/>
            <person name="Saw J.H."/>
            <person name="Jorgensen S.L."/>
            <person name="Zaremba-Niedzwiedzka K."/>
            <person name="Martijn J."/>
            <person name="Lind A.E."/>
            <person name="van Eijk R."/>
            <person name="Schleper C."/>
            <person name="Guy L."/>
            <person name="Ettema T.J."/>
        </authorList>
    </citation>
    <scope>NUCLEOTIDE SEQUENCE</scope>
</reference>
<proteinExistence type="predicted"/>
<dbReference type="InterPro" id="IPR023213">
    <property type="entry name" value="CAT-like_dom_sf"/>
</dbReference>